<evidence type="ECO:0000259" key="10">
    <source>
        <dbReference type="PROSITE" id="PS50048"/>
    </source>
</evidence>
<keyword evidence="7" id="KW-0804">Transcription</keyword>
<dbReference type="PANTHER" id="PTHR47424">
    <property type="entry name" value="REGULATORY PROTEIN GAL4"/>
    <property type="match status" value="1"/>
</dbReference>
<keyword evidence="12" id="KW-1185">Reference proteome</keyword>
<evidence type="ECO:0000256" key="1">
    <source>
        <dbReference type="ARBA" id="ARBA00004123"/>
    </source>
</evidence>
<accession>A0A0D2AQL1</accession>
<comment type="subcellular location">
    <subcellularLocation>
        <location evidence="1">Nucleus</location>
    </subcellularLocation>
</comment>
<protein>
    <recommendedName>
        <fullName evidence="10">Zn(2)-C6 fungal-type domain-containing protein</fullName>
    </recommendedName>
</protein>
<evidence type="ECO:0000256" key="8">
    <source>
        <dbReference type="ARBA" id="ARBA00023242"/>
    </source>
</evidence>
<dbReference type="Pfam" id="PF03902">
    <property type="entry name" value="Gal4_dimer"/>
    <property type="match status" value="1"/>
</dbReference>
<reference evidence="11 12" key="1">
    <citation type="submission" date="2015-01" db="EMBL/GenBank/DDBJ databases">
        <title>The Genome Sequence of Ochroconis gallopava CBS43764.</title>
        <authorList>
            <consortium name="The Broad Institute Genomics Platform"/>
            <person name="Cuomo C."/>
            <person name="de Hoog S."/>
            <person name="Gorbushina A."/>
            <person name="Stielow B."/>
            <person name="Teixiera M."/>
            <person name="Abouelleil A."/>
            <person name="Chapman S.B."/>
            <person name="Priest M."/>
            <person name="Young S.K."/>
            <person name="Wortman J."/>
            <person name="Nusbaum C."/>
            <person name="Birren B."/>
        </authorList>
    </citation>
    <scope>NUCLEOTIDE SEQUENCE [LARGE SCALE GENOMIC DNA]</scope>
    <source>
        <strain evidence="11 12">CBS 43764</strain>
    </source>
</reference>
<organism evidence="11 12">
    <name type="scientific">Verruconis gallopava</name>
    <dbReference type="NCBI Taxonomy" id="253628"/>
    <lineage>
        <taxon>Eukaryota</taxon>
        <taxon>Fungi</taxon>
        <taxon>Dikarya</taxon>
        <taxon>Ascomycota</taxon>
        <taxon>Pezizomycotina</taxon>
        <taxon>Dothideomycetes</taxon>
        <taxon>Pleosporomycetidae</taxon>
        <taxon>Venturiales</taxon>
        <taxon>Sympoventuriaceae</taxon>
        <taxon>Verruconis</taxon>
    </lineage>
</organism>
<dbReference type="CDD" id="cd00067">
    <property type="entry name" value="GAL4"/>
    <property type="match status" value="1"/>
</dbReference>
<dbReference type="Pfam" id="PF00172">
    <property type="entry name" value="Zn_clus"/>
    <property type="match status" value="1"/>
</dbReference>
<dbReference type="GO" id="GO:0000981">
    <property type="term" value="F:DNA-binding transcription factor activity, RNA polymerase II-specific"/>
    <property type="evidence" value="ECO:0007669"/>
    <property type="project" value="InterPro"/>
</dbReference>
<dbReference type="CDD" id="cd12148">
    <property type="entry name" value="fungal_TF_MHR"/>
    <property type="match status" value="1"/>
</dbReference>
<evidence type="ECO:0000256" key="9">
    <source>
        <dbReference type="ARBA" id="ARBA00023277"/>
    </source>
</evidence>
<keyword evidence="4" id="KW-0805">Transcription regulation</keyword>
<dbReference type="InterPro" id="IPR036864">
    <property type="entry name" value="Zn2-C6_fun-type_DNA-bd_sf"/>
</dbReference>
<dbReference type="PROSITE" id="PS50048">
    <property type="entry name" value="ZN2_CY6_FUNGAL_2"/>
    <property type="match status" value="1"/>
</dbReference>
<keyword evidence="6" id="KW-0010">Activator</keyword>
<dbReference type="InParanoid" id="A0A0D2AQL1"/>
<keyword evidence="3" id="KW-0862">Zinc</keyword>
<evidence type="ECO:0000313" key="11">
    <source>
        <dbReference type="EMBL" id="KIW01439.1"/>
    </source>
</evidence>
<dbReference type="FunCoup" id="A0A0D2AQL1">
    <property type="interactions" value="721"/>
</dbReference>
<keyword evidence="8" id="KW-0539">Nucleus</keyword>
<dbReference type="InterPro" id="IPR007219">
    <property type="entry name" value="XnlR_reg_dom"/>
</dbReference>
<dbReference type="GO" id="GO:0000435">
    <property type="term" value="P:positive regulation of transcription from RNA polymerase II promoter by galactose"/>
    <property type="evidence" value="ECO:0007669"/>
    <property type="project" value="TreeGrafter"/>
</dbReference>
<keyword evidence="5" id="KW-0238">DNA-binding</keyword>
<dbReference type="SUPFAM" id="SSF57701">
    <property type="entry name" value="Zn2/Cys6 DNA-binding domain"/>
    <property type="match status" value="1"/>
</dbReference>
<evidence type="ECO:0000256" key="2">
    <source>
        <dbReference type="ARBA" id="ARBA00022723"/>
    </source>
</evidence>
<evidence type="ECO:0000256" key="3">
    <source>
        <dbReference type="ARBA" id="ARBA00022833"/>
    </source>
</evidence>
<dbReference type="EMBL" id="KN847555">
    <property type="protein sequence ID" value="KIW01439.1"/>
    <property type="molecule type" value="Genomic_DNA"/>
</dbReference>
<dbReference type="OrthoDB" id="3364175at2759"/>
<evidence type="ECO:0000256" key="7">
    <source>
        <dbReference type="ARBA" id="ARBA00023163"/>
    </source>
</evidence>
<dbReference type="GO" id="GO:0005634">
    <property type="term" value="C:nucleus"/>
    <property type="evidence" value="ECO:0007669"/>
    <property type="project" value="UniProtKB-SubCell"/>
</dbReference>
<keyword evidence="9" id="KW-0119">Carbohydrate metabolism</keyword>
<dbReference type="Gene3D" id="4.10.240.10">
    <property type="entry name" value="Zn(2)-C6 fungal-type DNA-binding domain"/>
    <property type="match status" value="1"/>
</dbReference>
<feature type="domain" description="Zn(2)-C6 fungal-type" evidence="10">
    <location>
        <begin position="18"/>
        <end position="48"/>
    </location>
</feature>
<dbReference type="HOGENOM" id="CLU_008599_2_0_1"/>
<dbReference type="Pfam" id="PF04082">
    <property type="entry name" value="Fungal_trans"/>
    <property type="match status" value="1"/>
</dbReference>
<dbReference type="AlphaFoldDB" id="A0A0D2AQL1"/>
<evidence type="ECO:0000256" key="5">
    <source>
        <dbReference type="ARBA" id="ARBA00023125"/>
    </source>
</evidence>
<evidence type="ECO:0000256" key="6">
    <source>
        <dbReference type="ARBA" id="ARBA00023159"/>
    </source>
</evidence>
<dbReference type="PANTHER" id="PTHR47424:SF2">
    <property type="entry name" value="TRANSCRIPTION FACTOR DOMAIN-CONTAINING PROTEIN-RELATED"/>
    <property type="match status" value="1"/>
</dbReference>
<sequence>MADSSDSASIRSTPAPVSCDFCREKKYRCSKEKPSCQRCLNAGRKCHYSPAQARTPLTRLYVTSVENRVKSLERLLHKLHPEMNIEDALLSVDDIPVSSPVSTTNESPEQTSADVVQSEALPLAATGFEWQEVNPLMDGLADGMASLSVDPAGKGYLGSTSGAGLLRSLLSQNNFNAATQSSSRTRQDVHPFNSSQMLMSAQVGEQLLNHQIISYLIDSYFANYHTSYPFIHEPSFRAAYSELLPRPSGSVWHILFYTVLTLGAWTVGDDNEVFDDYCYHKAVSYFQEQSVFELGSLPLVQSLVLLSNYVQKRNKPNTGSNYLGLAVRQSLSLGLHRELAGWKIGLLEREMRRRVWWGLFIFDSGAATTFGRDILLPEDIDVKPVLNIPDESLTPSTTILPMESNVPTIYSNLIHQSTFHRLTNSMANRLLSTNPPSTNEALRMYTAIQAWKKALPYFFDIEQPPAASMDWYLFARSKLAWRTWNFQLLIMRPFLLRWAKRQSRDTTAEDGTEEKRCREICIESANLTIASIQQYVSTNTLPRLHAWYALFFLFHAALVPMLCLRASPASPDAGKWIQDIGTVKFLLETSFTTYSLAQRCLDVINQVLPSGTSSDWSPTQLDLSFTDPNLESWFEWPEINSNAALSTFGPLG</sequence>
<gene>
    <name evidence="11" type="ORF">PV09_07197</name>
</gene>
<evidence type="ECO:0000313" key="12">
    <source>
        <dbReference type="Proteomes" id="UP000053259"/>
    </source>
</evidence>
<keyword evidence="2" id="KW-0479">Metal-binding</keyword>
<dbReference type="RefSeq" id="XP_016211308.1">
    <property type="nucleotide sequence ID" value="XM_016360936.1"/>
</dbReference>
<dbReference type="VEuPathDB" id="FungiDB:PV09_07197"/>
<name>A0A0D2AQL1_9PEZI</name>
<dbReference type="GeneID" id="27315170"/>
<dbReference type="GO" id="GO:0006351">
    <property type="term" value="P:DNA-templated transcription"/>
    <property type="evidence" value="ECO:0007669"/>
    <property type="project" value="InterPro"/>
</dbReference>
<dbReference type="GO" id="GO:0008270">
    <property type="term" value="F:zinc ion binding"/>
    <property type="evidence" value="ECO:0007669"/>
    <property type="project" value="InterPro"/>
</dbReference>
<evidence type="ECO:0000256" key="4">
    <source>
        <dbReference type="ARBA" id="ARBA00023015"/>
    </source>
</evidence>
<dbReference type="Proteomes" id="UP000053259">
    <property type="component" value="Unassembled WGS sequence"/>
</dbReference>
<dbReference type="CDD" id="cd14654">
    <property type="entry name" value="ZIP_Gal4"/>
    <property type="match status" value="1"/>
</dbReference>
<dbReference type="GO" id="GO:0000978">
    <property type="term" value="F:RNA polymerase II cis-regulatory region sequence-specific DNA binding"/>
    <property type="evidence" value="ECO:0007669"/>
    <property type="project" value="TreeGrafter"/>
</dbReference>
<dbReference type="InterPro" id="IPR051127">
    <property type="entry name" value="Fungal_SecMet_Regulators"/>
</dbReference>
<dbReference type="SMART" id="SM00906">
    <property type="entry name" value="Fungal_trans"/>
    <property type="match status" value="1"/>
</dbReference>
<proteinExistence type="predicted"/>
<dbReference type="SMART" id="SM00066">
    <property type="entry name" value="GAL4"/>
    <property type="match status" value="1"/>
</dbReference>
<dbReference type="FunFam" id="4.10.240.10:FF:000009">
    <property type="entry name" value="C6 transcription factor (Gal4)"/>
    <property type="match status" value="1"/>
</dbReference>
<dbReference type="InterPro" id="IPR005600">
    <property type="entry name" value="Gal4_dimer_dom"/>
</dbReference>
<dbReference type="PROSITE" id="PS00463">
    <property type="entry name" value="ZN2_CY6_FUNGAL_1"/>
    <property type="match status" value="1"/>
</dbReference>
<dbReference type="InterPro" id="IPR001138">
    <property type="entry name" value="Zn2Cys6_DnaBD"/>
</dbReference>